<sequence length="722" mass="81696">YAACLESLTKRERRQLKLKSKKHADIVVKLLPLWELLRRGDTPKEKRFDVIADILAVSKKKLPDLCMAHDTARIIECAVQYGTEAQRWEIFSQLRPKLRLMAKSSYARYIVQKLIKYGAKEHRLEVFKVFRGHVARLVKHRIASPLVDLLYNDFATATQRAALMRELYGNVHALKLAENEVHSLLEALSVNSDRKKVILDNLTELLTTLTSKGLTKYSIVQHLLLEYLQVQSISASPVSSNNENRQRTIVPMATDDTSASPRQIEGMNDEVPNATTAQTNLLGLLEALVDGQVLPMLHTRDGTRAALHVLWASPVRLRKTLVKGLKTCISSIARDEHGHLFLIGLLDSVDDIVLLNKFVIKEILADLDLFCMHPEARKVLLYALSPRDPRHFSPQLQESLFQPGDLNPYTRKPLGVRAMELRSPSNRLLPQLLRLVSSKLIELFTGEATTADGRLALEDRGRVVLLCEILLRSAPHHLNPDSVLRDYRRNADVVEAISAGSDMALNPSPAELKQITILRHNALNQLVQHLLVPEFRPLRTSAATVPSHPKLSRDELRIIRHRKARLRAEEILTSQNKPTFGPFESGRPIYTSDHDPEEDDDEDKDEDDDFPKLKADPDEPVMPFIERPEGQLLLRKLFQDSRVHKDFVLGRLIMEHVSASNLIAWSRCNRSCFVLVNMYEVGDPEVCRSLRRILASCLDELSVSPLPGAKVLLKLLRSGSEL</sequence>
<evidence type="ECO:0000259" key="5">
    <source>
        <dbReference type="PROSITE" id="PS50303"/>
    </source>
</evidence>
<dbReference type="InterPro" id="IPR016024">
    <property type="entry name" value="ARM-type_fold"/>
</dbReference>
<feature type="non-terminal residue" evidence="6">
    <location>
        <position position="722"/>
    </location>
</feature>
<feature type="region of interest" description="Disordered" evidence="4">
    <location>
        <begin position="575"/>
        <end position="621"/>
    </location>
</feature>
<comment type="caution">
    <text evidence="6">The sequence shown here is derived from an EMBL/GenBank/DDBJ whole genome shotgun (WGS) entry which is preliminary data.</text>
</comment>
<keyword evidence="1" id="KW-0677">Repeat</keyword>
<keyword evidence="2" id="KW-0694">RNA-binding</keyword>
<name>A0A8E0RTX0_9TREM</name>
<dbReference type="Pfam" id="PF08144">
    <property type="entry name" value="CPL"/>
    <property type="match status" value="1"/>
</dbReference>
<evidence type="ECO:0000256" key="3">
    <source>
        <dbReference type="PROSITE-ProRule" id="PRU00317"/>
    </source>
</evidence>
<dbReference type="GO" id="GO:0003729">
    <property type="term" value="F:mRNA binding"/>
    <property type="evidence" value="ECO:0007669"/>
    <property type="project" value="TreeGrafter"/>
</dbReference>
<feature type="repeat" description="Pumilio" evidence="3">
    <location>
        <begin position="93"/>
        <end position="128"/>
    </location>
</feature>
<dbReference type="Gene3D" id="1.25.10.10">
    <property type="entry name" value="Leucine-rich Repeat Variant"/>
    <property type="match status" value="2"/>
</dbReference>
<dbReference type="GO" id="GO:0005730">
    <property type="term" value="C:nucleolus"/>
    <property type="evidence" value="ECO:0007669"/>
    <property type="project" value="TreeGrafter"/>
</dbReference>
<dbReference type="InterPro" id="IPR040059">
    <property type="entry name" value="PUM3"/>
</dbReference>
<reference evidence="6" key="1">
    <citation type="submission" date="2019-05" db="EMBL/GenBank/DDBJ databases">
        <title>Annotation for the trematode Fasciolopsis buski.</title>
        <authorList>
            <person name="Choi Y.-J."/>
        </authorList>
    </citation>
    <scope>NUCLEOTIDE SEQUENCE</scope>
    <source>
        <strain evidence="6">HT</strain>
        <tissue evidence="6">Whole worm</tissue>
    </source>
</reference>
<accession>A0A8E0RTX0</accession>
<keyword evidence="7" id="KW-1185">Reference proteome</keyword>
<dbReference type="PANTHER" id="PTHR13389">
    <property type="entry name" value="PUMILIO HOMOLOG 3"/>
    <property type="match status" value="1"/>
</dbReference>
<dbReference type="Proteomes" id="UP000728185">
    <property type="component" value="Unassembled WGS sequence"/>
</dbReference>
<dbReference type="InterPro" id="IPR033133">
    <property type="entry name" value="PUM-HD"/>
</dbReference>
<dbReference type="EMBL" id="LUCM01004913">
    <property type="protein sequence ID" value="KAA0193606.1"/>
    <property type="molecule type" value="Genomic_DNA"/>
</dbReference>
<evidence type="ECO:0000313" key="7">
    <source>
        <dbReference type="Proteomes" id="UP000728185"/>
    </source>
</evidence>
<dbReference type="SUPFAM" id="SSF48371">
    <property type="entry name" value="ARM repeat"/>
    <property type="match status" value="1"/>
</dbReference>
<dbReference type="PANTHER" id="PTHR13389:SF0">
    <property type="entry name" value="PUMILIO HOMOLOG 3"/>
    <property type="match status" value="1"/>
</dbReference>
<gene>
    <name evidence="6" type="ORF">FBUS_05522</name>
</gene>
<dbReference type="PROSITE" id="PS50303">
    <property type="entry name" value="PUM_HD"/>
    <property type="match status" value="1"/>
</dbReference>
<evidence type="ECO:0000313" key="6">
    <source>
        <dbReference type="EMBL" id="KAA0193606.1"/>
    </source>
</evidence>
<dbReference type="PROSITE" id="PS50302">
    <property type="entry name" value="PUM"/>
    <property type="match status" value="1"/>
</dbReference>
<feature type="domain" description="PUM-HD" evidence="5">
    <location>
        <begin position="32"/>
        <end position="387"/>
    </location>
</feature>
<proteinExistence type="predicted"/>
<dbReference type="InterPro" id="IPR012959">
    <property type="entry name" value="CPL_dom"/>
</dbReference>
<evidence type="ECO:0000256" key="4">
    <source>
        <dbReference type="SAM" id="MobiDB-lite"/>
    </source>
</evidence>
<dbReference type="InterPro" id="IPR001313">
    <property type="entry name" value="Pumilio_RNA-bd_rpt"/>
</dbReference>
<evidence type="ECO:0000256" key="1">
    <source>
        <dbReference type="ARBA" id="ARBA00022737"/>
    </source>
</evidence>
<organism evidence="6 7">
    <name type="scientific">Fasciolopsis buskii</name>
    <dbReference type="NCBI Taxonomy" id="27845"/>
    <lineage>
        <taxon>Eukaryota</taxon>
        <taxon>Metazoa</taxon>
        <taxon>Spiralia</taxon>
        <taxon>Lophotrochozoa</taxon>
        <taxon>Platyhelminthes</taxon>
        <taxon>Trematoda</taxon>
        <taxon>Digenea</taxon>
        <taxon>Plagiorchiida</taxon>
        <taxon>Echinostomata</taxon>
        <taxon>Echinostomatoidea</taxon>
        <taxon>Fasciolidae</taxon>
        <taxon>Fasciolopsis</taxon>
    </lineage>
</organism>
<feature type="compositionally biased region" description="Acidic residues" evidence="4">
    <location>
        <begin position="595"/>
        <end position="609"/>
    </location>
</feature>
<dbReference type="AlphaFoldDB" id="A0A8E0RTX0"/>
<dbReference type="InterPro" id="IPR011989">
    <property type="entry name" value="ARM-like"/>
</dbReference>
<dbReference type="GO" id="GO:0006417">
    <property type="term" value="P:regulation of translation"/>
    <property type="evidence" value="ECO:0007669"/>
    <property type="project" value="TreeGrafter"/>
</dbReference>
<evidence type="ECO:0000256" key="2">
    <source>
        <dbReference type="ARBA" id="ARBA00022884"/>
    </source>
</evidence>
<dbReference type="OrthoDB" id="497380at2759"/>
<dbReference type="SMART" id="SM00025">
    <property type="entry name" value="Pumilio"/>
    <property type="match status" value="6"/>
</dbReference>
<protein>
    <submittedName>
        <fullName evidence="6">Pumilio domain-containing protein</fullName>
    </submittedName>
</protein>